<dbReference type="Pfam" id="PF00528">
    <property type="entry name" value="BPD_transp_1"/>
    <property type="match status" value="1"/>
</dbReference>
<feature type="transmembrane region" description="Helical" evidence="7">
    <location>
        <begin position="79"/>
        <end position="97"/>
    </location>
</feature>
<evidence type="ECO:0000256" key="6">
    <source>
        <dbReference type="ARBA" id="ARBA00023136"/>
    </source>
</evidence>
<evidence type="ECO:0000256" key="2">
    <source>
        <dbReference type="ARBA" id="ARBA00022448"/>
    </source>
</evidence>
<feature type="transmembrane region" description="Helical" evidence="7">
    <location>
        <begin position="237"/>
        <end position="257"/>
    </location>
</feature>
<keyword evidence="2 7" id="KW-0813">Transport</keyword>
<comment type="similarity">
    <text evidence="7">Belongs to the binding-protein-dependent transport system permease family.</text>
</comment>
<proteinExistence type="inferred from homology"/>
<dbReference type="PANTHER" id="PTHR43744">
    <property type="entry name" value="ABC TRANSPORTER PERMEASE PROTEIN MG189-RELATED-RELATED"/>
    <property type="match status" value="1"/>
</dbReference>
<feature type="transmembrane region" description="Helical" evidence="7">
    <location>
        <begin position="143"/>
        <end position="161"/>
    </location>
</feature>
<keyword evidence="3" id="KW-1003">Cell membrane</keyword>
<evidence type="ECO:0000313" key="9">
    <source>
        <dbReference type="EMBL" id="MBH1939605.1"/>
    </source>
</evidence>
<dbReference type="InterPro" id="IPR035906">
    <property type="entry name" value="MetI-like_sf"/>
</dbReference>
<dbReference type="CDD" id="cd06261">
    <property type="entry name" value="TM_PBP2"/>
    <property type="match status" value="1"/>
</dbReference>
<dbReference type="PANTHER" id="PTHR43744:SF8">
    <property type="entry name" value="SN-GLYCEROL-3-PHOSPHATE TRANSPORT SYSTEM PERMEASE PROTEIN UGPE"/>
    <property type="match status" value="1"/>
</dbReference>
<dbReference type="EMBL" id="JAEAGR010000001">
    <property type="protein sequence ID" value="MBH1939605.1"/>
    <property type="molecule type" value="Genomic_DNA"/>
</dbReference>
<keyword evidence="10" id="KW-1185">Reference proteome</keyword>
<dbReference type="GO" id="GO:0005886">
    <property type="term" value="C:plasma membrane"/>
    <property type="evidence" value="ECO:0007669"/>
    <property type="project" value="UniProtKB-SubCell"/>
</dbReference>
<organism evidence="9 10">
    <name type="scientific">Mobilitalea sibirica</name>
    <dbReference type="NCBI Taxonomy" id="1462919"/>
    <lineage>
        <taxon>Bacteria</taxon>
        <taxon>Bacillati</taxon>
        <taxon>Bacillota</taxon>
        <taxon>Clostridia</taxon>
        <taxon>Lachnospirales</taxon>
        <taxon>Lachnospiraceae</taxon>
        <taxon>Mobilitalea</taxon>
    </lineage>
</organism>
<sequence length="273" mass="30606">MIILILLSVLTVLPLWFVITGSFMGSGEFSGNFKTVLNDTTGKVSWPFLPLYPTLRSYIELLLDSPKFFIVFWNSCKQVFPSLLGQLLIAVPAAWSFARFHFKGKRIIFTIYIILMVMPFQVTMVSTYLVLDRIHLLDSHLAIIIPAIFSTFPVFIMVKFFKAIPRSLIEAARIDGAGEWKLFINIGIPMGAGGIISAMILDFLELYNAIEQPLNFIKTTSLWPLTLYLPGISVQKAGISLVASVVMLLPALLLFLYGQKYLEQGIMVTGIKE</sequence>
<evidence type="ECO:0000256" key="4">
    <source>
        <dbReference type="ARBA" id="ARBA00022692"/>
    </source>
</evidence>
<evidence type="ECO:0000256" key="3">
    <source>
        <dbReference type="ARBA" id="ARBA00022475"/>
    </source>
</evidence>
<dbReference type="Gene3D" id="1.10.3720.10">
    <property type="entry name" value="MetI-like"/>
    <property type="match status" value="1"/>
</dbReference>
<keyword evidence="6 7" id="KW-0472">Membrane</keyword>
<comment type="caution">
    <text evidence="9">The sequence shown here is derived from an EMBL/GenBank/DDBJ whole genome shotgun (WGS) entry which is preliminary data.</text>
</comment>
<dbReference type="InterPro" id="IPR000515">
    <property type="entry name" value="MetI-like"/>
</dbReference>
<dbReference type="PROSITE" id="PS50928">
    <property type="entry name" value="ABC_TM1"/>
    <property type="match status" value="1"/>
</dbReference>
<evidence type="ECO:0000256" key="1">
    <source>
        <dbReference type="ARBA" id="ARBA00004651"/>
    </source>
</evidence>
<dbReference type="AlphaFoldDB" id="A0A8J7H7P8"/>
<protein>
    <submittedName>
        <fullName evidence="9">Carbohydrate ABC transporter permease</fullName>
    </submittedName>
</protein>
<dbReference type="GO" id="GO:0055085">
    <property type="term" value="P:transmembrane transport"/>
    <property type="evidence" value="ECO:0007669"/>
    <property type="project" value="InterPro"/>
</dbReference>
<accession>A0A8J7H7P8</accession>
<dbReference type="RefSeq" id="WP_197659866.1">
    <property type="nucleotide sequence ID" value="NZ_JAEAGR010000001.1"/>
</dbReference>
<dbReference type="SUPFAM" id="SSF161098">
    <property type="entry name" value="MetI-like"/>
    <property type="match status" value="1"/>
</dbReference>
<feature type="domain" description="ABC transmembrane type-1" evidence="8">
    <location>
        <begin position="72"/>
        <end position="258"/>
    </location>
</feature>
<gene>
    <name evidence="9" type="ORF">I5677_01700</name>
</gene>
<feature type="transmembrane region" description="Helical" evidence="7">
    <location>
        <begin position="109"/>
        <end position="131"/>
    </location>
</feature>
<dbReference type="Proteomes" id="UP000623269">
    <property type="component" value="Unassembled WGS sequence"/>
</dbReference>
<keyword evidence="5 7" id="KW-1133">Transmembrane helix</keyword>
<evidence type="ECO:0000313" key="10">
    <source>
        <dbReference type="Proteomes" id="UP000623269"/>
    </source>
</evidence>
<reference evidence="9" key="1">
    <citation type="submission" date="2020-12" db="EMBL/GenBank/DDBJ databases">
        <title>M. sibirica DSM 26468T genome.</title>
        <authorList>
            <person name="Thieme N."/>
            <person name="Rettenmaier R."/>
            <person name="Zverlov V."/>
            <person name="Liebl W."/>
        </authorList>
    </citation>
    <scope>NUCLEOTIDE SEQUENCE</scope>
    <source>
        <strain evidence="9">DSM 26468</strain>
    </source>
</reference>
<feature type="transmembrane region" description="Helical" evidence="7">
    <location>
        <begin position="182"/>
        <end position="201"/>
    </location>
</feature>
<comment type="subcellular location">
    <subcellularLocation>
        <location evidence="1 7">Cell membrane</location>
        <topology evidence="1 7">Multi-pass membrane protein</topology>
    </subcellularLocation>
</comment>
<evidence type="ECO:0000256" key="7">
    <source>
        <dbReference type="RuleBase" id="RU363032"/>
    </source>
</evidence>
<evidence type="ECO:0000259" key="8">
    <source>
        <dbReference type="PROSITE" id="PS50928"/>
    </source>
</evidence>
<name>A0A8J7H7P8_9FIRM</name>
<keyword evidence="4 7" id="KW-0812">Transmembrane</keyword>
<evidence type="ECO:0000256" key="5">
    <source>
        <dbReference type="ARBA" id="ARBA00022989"/>
    </source>
</evidence>